<dbReference type="PANTHER" id="PTHR30244:SF34">
    <property type="entry name" value="DTDP-4-AMINO-4,6-DIDEOXYGALACTOSE TRANSAMINASE"/>
    <property type="match status" value="1"/>
</dbReference>
<dbReference type="GO" id="GO:0008483">
    <property type="term" value="F:transaminase activity"/>
    <property type="evidence" value="ECO:0007669"/>
    <property type="project" value="TreeGrafter"/>
</dbReference>
<protein>
    <recommendedName>
        <fullName evidence="3">Aminotransferase class I/classII domain-containing protein</fullName>
    </recommendedName>
</protein>
<dbReference type="EMBL" id="CDMY01001028">
    <property type="protein sequence ID" value="CEM39222.1"/>
    <property type="molecule type" value="Genomic_DNA"/>
</dbReference>
<dbReference type="InParanoid" id="A0A0G4H5V0"/>
<dbReference type="Gene3D" id="3.40.640.10">
    <property type="entry name" value="Type I PLP-dependent aspartate aminotransferase-like (Major domain)"/>
    <property type="match status" value="1"/>
</dbReference>
<name>A0A0G4H5V0_VITBC</name>
<organism evidence="1 2">
    <name type="scientific">Vitrella brassicaformis (strain CCMP3155)</name>
    <dbReference type="NCBI Taxonomy" id="1169540"/>
    <lineage>
        <taxon>Eukaryota</taxon>
        <taxon>Sar</taxon>
        <taxon>Alveolata</taxon>
        <taxon>Colpodellida</taxon>
        <taxon>Vitrellaceae</taxon>
        <taxon>Vitrella</taxon>
    </lineage>
</organism>
<evidence type="ECO:0008006" key="3">
    <source>
        <dbReference type="Google" id="ProtNLM"/>
    </source>
</evidence>
<dbReference type="VEuPathDB" id="CryptoDB:Vbra_6645"/>
<dbReference type="InterPro" id="IPR015424">
    <property type="entry name" value="PyrdxlP-dep_Trfase"/>
</dbReference>
<evidence type="ECO:0000313" key="2">
    <source>
        <dbReference type="Proteomes" id="UP000041254"/>
    </source>
</evidence>
<dbReference type="GO" id="GO:0030170">
    <property type="term" value="F:pyridoxal phosphate binding"/>
    <property type="evidence" value="ECO:0007669"/>
    <property type="project" value="TreeGrafter"/>
</dbReference>
<dbReference type="PANTHER" id="PTHR30244">
    <property type="entry name" value="TRANSAMINASE"/>
    <property type="match status" value="1"/>
</dbReference>
<keyword evidence="2" id="KW-1185">Reference proteome</keyword>
<dbReference type="OMA" id="SHMRGHI"/>
<dbReference type="Proteomes" id="UP000041254">
    <property type="component" value="Unassembled WGS sequence"/>
</dbReference>
<dbReference type="GO" id="GO:0000271">
    <property type="term" value="P:polysaccharide biosynthetic process"/>
    <property type="evidence" value="ECO:0007669"/>
    <property type="project" value="TreeGrafter"/>
</dbReference>
<dbReference type="InterPro" id="IPR000653">
    <property type="entry name" value="DegT/StrS_aminotransferase"/>
</dbReference>
<sequence length="447" mass="49350">MVLHFSKDIKTPDPVPQEGIQRAVAIMSEGRMYRYNHSDNQSDVSLCEREFAKYVGLKYAVGVNSCGSAIFLALKCVGVQSNDVVLCNGFSFTAVPSAVEHCGARPVFVDCTDHYVIDPTDLERKAKMHNARYLCLTYMRGKVPDMCAVMDVCRRLKITLVEDAAHALGVRWNGTLMGNFGKAACFSSQSYKLLNSGEGGFLATNDDVIAAKAICYAGCYEKLYEKHIVAPPKAVFERIKRETPNYSLRMSNLAASVLLPQIATIEQRIQTYNRRYYRLQAQLESGSAYVRVPRQYPAVSIVGDSIQFNLVGECVTPAATQAFLSACAKRGVPVSIFGDKDNARNIRNWRYCDLSDLNVPSTEEMIPKACDVRLPLQFDDGDFDVMGAVILEAMNETLPPCGPNSCVRAPYAHTNGHAYAHTNEHTTYTTNGHTNGHLPANVQVEAL</sequence>
<dbReference type="SUPFAM" id="SSF53383">
    <property type="entry name" value="PLP-dependent transferases"/>
    <property type="match status" value="1"/>
</dbReference>
<dbReference type="Pfam" id="PF01041">
    <property type="entry name" value="DegT_DnrJ_EryC1"/>
    <property type="match status" value="1"/>
</dbReference>
<reference evidence="1 2" key="1">
    <citation type="submission" date="2014-11" db="EMBL/GenBank/DDBJ databases">
        <authorList>
            <person name="Zhu J."/>
            <person name="Qi W."/>
            <person name="Song R."/>
        </authorList>
    </citation>
    <scope>NUCLEOTIDE SEQUENCE [LARGE SCALE GENOMIC DNA]</scope>
</reference>
<dbReference type="OrthoDB" id="422066at2759"/>
<gene>
    <name evidence="1" type="ORF">Vbra_6645</name>
</gene>
<dbReference type="STRING" id="1169540.A0A0G4H5V0"/>
<evidence type="ECO:0000313" key="1">
    <source>
        <dbReference type="EMBL" id="CEM39222.1"/>
    </source>
</evidence>
<accession>A0A0G4H5V0</accession>
<dbReference type="AlphaFoldDB" id="A0A0G4H5V0"/>
<proteinExistence type="predicted"/>
<dbReference type="InterPro" id="IPR015421">
    <property type="entry name" value="PyrdxlP-dep_Trfase_major"/>
</dbReference>